<gene>
    <name evidence="1" type="ORF">SAMN04488557_3027</name>
</gene>
<keyword evidence="2" id="KW-1185">Reference proteome</keyword>
<proteinExistence type="predicted"/>
<dbReference type="Proteomes" id="UP000199423">
    <property type="component" value="Unassembled WGS sequence"/>
</dbReference>
<protein>
    <recommendedName>
        <fullName evidence="3">Flagellar basal body-associated protein FliL</fullName>
    </recommendedName>
</protein>
<evidence type="ECO:0008006" key="3">
    <source>
        <dbReference type="Google" id="ProtNLM"/>
    </source>
</evidence>
<dbReference type="RefSeq" id="WP_092868553.1">
    <property type="nucleotide sequence ID" value="NZ_FPCH01000003.1"/>
</dbReference>
<reference evidence="2" key="1">
    <citation type="submission" date="2016-10" db="EMBL/GenBank/DDBJ databases">
        <authorList>
            <person name="Varghese N."/>
            <person name="Submissions S."/>
        </authorList>
    </citation>
    <scope>NUCLEOTIDE SEQUENCE [LARGE SCALE GENOMIC DNA]</scope>
    <source>
        <strain evidence="2">DSM 1565</strain>
    </source>
</reference>
<organism evidence="1 2">
    <name type="scientific">Hyphomicrobium facile</name>
    <dbReference type="NCBI Taxonomy" id="51670"/>
    <lineage>
        <taxon>Bacteria</taxon>
        <taxon>Pseudomonadati</taxon>
        <taxon>Pseudomonadota</taxon>
        <taxon>Alphaproteobacteria</taxon>
        <taxon>Hyphomicrobiales</taxon>
        <taxon>Hyphomicrobiaceae</taxon>
        <taxon>Hyphomicrobium</taxon>
    </lineage>
</organism>
<evidence type="ECO:0000313" key="2">
    <source>
        <dbReference type="Proteomes" id="UP000199423"/>
    </source>
</evidence>
<accession>A0A1I7NR73</accession>
<sequence>MIRLLVLSLIACLSTIGGVYGAVSWKSNAKTDTAKETGPKLQMMKTHMVSVPILTNGEVMGYVVTRMQFTADSELVKLSTIQPEVFVADEAFRQIYETTPNDIRTGRKQAIKDLAANIAAGANKRLGRDVIKDIVIDSWTYLSKADMMKNNERNR</sequence>
<name>A0A1I7NR73_9HYPH</name>
<dbReference type="EMBL" id="FPCH01000003">
    <property type="protein sequence ID" value="SFV37166.1"/>
    <property type="molecule type" value="Genomic_DNA"/>
</dbReference>
<evidence type="ECO:0000313" key="1">
    <source>
        <dbReference type="EMBL" id="SFV37166.1"/>
    </source>
</evidence>
<dbReference type="AlphaFoldDB" id="A0A1I7NR73"/>
<dbReference type="STRING" id="51670.SAMN04488557_3027"/>
<dbReference type="OrthoDB" id="7847400at2"/>